<name>A0A398BJ54_9BACI</name>
<keyword evidence="1" id="KW-1133">Transmembrane helix</keyword>
<keyword evidence="3" id="KW-1185">Reference proteome</keyword>
<reference evidence="2 3" key="1">
    <citation type="submission" date="2018-08" db="EMBL/GenBank/DDBJ databases">
        <title>Bacillus jemisoniae sp. nov., Bacillus chryseoplanitiae sp. nov., Bacillus resnikiae sp. nov., and Bacillus frankliniae sp. nov., isolated from Viking spacecraft and associated surfaces.</title>
        <authorList>
            <person name="Seuylemezian A."/>
            <person name="Vaishampayan P."/>
        </authorList>
    </citation>
    <scope>NUCLEOTIDE SEQUENCE [LARGE SCALE GENOMIC DNA]</scope>
    <source>
        <strain evidence="2 3">JJ-247</strain>
    </source>
</reference>
<dbReference type="InterPro" id="IPR001036">
    <property type="entry name" value="Acrflvin-R"/>
</dbReference>
<dbReference type="AlphaFoldDB" id="A0A398BJ54"/>
<dbReference type="Gene3D" id="1.20.1640.10">
    <property type="entry name" value="Multidrug efflux transporter AcrB transmembrane domain"/>
    <property type="match status" value="1"/>
</dbReference>
<feature type="transmembrane region" description="Helical" evidence="1">
    <location>
        <begin position="52"/>
        <end position="72"/>
    </location>
</feature>
<dbReference type="GO" id="GO:0005886">
    <property type="term" value="C:plasma membrane"/>
    <property type="evidence" value="ECO:0007669"/>
    <property type="project" value="TreeGrafter"/>
</dbReference>
<dbReference type="SUPFAM" id="SSF82866">
    <property type="entry name" value="Multidrug efflux transporter AcrB transmembrane domain"/>
    <property type="match status" value="1"/>
</dbReference>
<dbReference type="PANTHER" id="PTHR32063">
    <property type="match status" value="1"/>
</dbReference>
<evidence type="ECO:0000313" key="3">
    <source>
        <dbReference type="Proteomes" id="UP000265816"/>
    </source>
</evidence>
<comment type="caution">
    <text evidence="2">The sequence shown here is derived from an EMBL/GenBank/DDBJ whole genome shotgun (WGS) entry which is preliminary data.</text>
</comment>
<gene>
    <name evidence="2" type="ORF">D1970_02920</name>
</gene>
<dbReference type="Pfam" id="PF00873">
    <property type="entry name" value="ACR_tran"/>
    <property type="match status" value="1"/>
</dbReference>
<dbReference type="Proteomes" id="UP000265816">
    <property type="component" value="Unassembled WGS sequence"/>
</dbReference>
<proteinExistence type="predicted"/>
<dbReference type="PANTHER" id="PTHR32063:SF0">
    <property type="entry name" value="SWARMING MOTILITY PROTEIN SWRC"/>
    <property type="match status" value="1"/>
</dbReference>
<evidence type="ECO:0000256" key="1">
    <source>
        <dbReference type="SAM" id="Phobius"/>
    </source>
</evidence>
<sequence length="83" mass="9111">MAVREALLEAGKTRLRQILMTAFATIAALIPLALTASTLISKGLAITVSGGLTSSTILTLILIPVIYELFFYRQVKKERPQHR</sequence>
<accession>A0A398BJ54</accession>
<protein>
    <submittedName>
        <fullName evidence="2">Efflux RND transporter permease subunit</fullName>
    </submittedName>
</protein>
<keyword evidence="1" id="KW-0812">Transmembrane</keyword>
<organism evidence="2 3">
    <name type="scientific">Mesobacillus zeae</name>
    <dbReference type="NCBI Taxonomy" id="1917180"/>
    <lineage>
        <taxon>Bacteria</taxon>
        <taxon>Bacillati</taxon>
        <taxon>Bacillota</taxon>
        <taxon>Bacilli</taxon>
        <taxon>Bacillales</taxon>
        <taxon>Bacillaceae</taxon>
        <taxon>Mesobacillus</taxon>
    </lineage>
</organism>
<dbReference type="GO" id="GO:0042910">
    <property type="term" value="F:xenobiotic transmembrane transporter activity"/>
    <property type="evidence" value="ECO:0007669"/>
    <property type="project" value="TreeGrafter"/>
</dbReference>
<dbReference type="EMBL" id="QWVT01000008">
    <property type="protein sequence ID" value="RID87810.1"/>
    <property type="molecule type" value="Genomic_DNA"/>
</dbReference>
<evidence type="ECO:0000313" key="2">
    <source>
        <dbReference type="EMBL" id="RID87810.1"/>
    </source>
</evidence>
<keyword evidence="1" id="KW-0472">Membrane</keyword>
<feature type="transmembrane region" description="Helical" evidence="1">
    <location>
        <begin position="18"/>
        <end position="40"/>
    </location>
</feature>